<organism evidence="1 2">
    <name type="scientific">Kineosporia babensis</name>
    <dbReference type="NCBI Taxonomy" id="499548"/>
    <lineage>
        <taxon>Bacteria</taxon>
        <taxon>Bacillati</taxon>
        <taxon>Actinomycetota</taxon>
        <taxon>Actinomycetes</taxon>
        <taxon>Kineosporiales</taxon>
        <taxon>Kineosporiaceae</taxon>
        <taxon>Kineosporia</taxon>
    </lineage>
</organism>
<dbReference type="Proteomes" id="UP001138997">
    <property type="component" value="Unassembled WGS sequence"/>
</dbReference>
<evidence type="ECO:0000313" key="2">
    <source>
        <dbReference type="Proteomes" id="UP001138997"/>
    </source>
</evidence>
<gene>
    <name evidence="1" type="ORF">LR394_07910</name>
</gene>
<sequence>MATCNLCPETPLDDEILDHIRVMHPEQWEEPQRWPDGGFVFTDQTDYTTADIADPCPEMCEHCNPEAIHRCQLGKGHERRDHSCEGMG</sequence>
<dbReference type="RefSeq" id="WP_231439991.1">
    <property type="nucleotide sequence ID" value="NZ_JAJOMB010000003.1"/>
</dbReference>
<dbReference type="EMBL" id="JAJOMB010000003">
    <property type="protein sequence ID" value="MCD5310815.1"/>
    <property type="molecule type" value="Genomic_DNA"/>
</dbReference>
<name>A0A9X1NBV2_9ACTN</name>
<comment type="caution">
    <text evidence="1">The sequence shown here is derived from an EMBL/GenBank/DDBJ whole genome shotgun (WGS) entry which is preliminary data.</text>
</comment>
<proteinExistence type="predicted"/>
<accession>A0A9X1NBV2</accession>
<reference evidence="1" key="1">
    <citation type="submission" date="2021-11" db="EMBL/GenBank/DDBJ databases">
        <title>Streptomyces corallinus and Kineosporia corallina sp. nov., two new coral-derived marine actinobacteria.</title>
        <authorList>
            <person name="Buangrab K."/>
            <person name="Sutthacheep M."/>
            <person name="Yeemin T."/>
            <person name="Harunari E."/>
            <person name="Igarashi Y."/>
            <person name="Sripreechasak P."/>
            <person name="Kanchanasin P."/>
            <person name="Tanasupawat S."/>
            <person name="Phongsopitanun W."/>
        </authorList>
    </citation>
    <scope>NUCLEOTIDE SEQUENCE</scope>
    <source>
        <strain evidence="1">JCM 31032</strain>
    </source>
</reference>
<evidence type="ECO:0000313" key="1">
    <source>
        <dbReference type="EMBL" id="MCD5310815.1"/>
    </source>
</evidence>
<protein>
    <submittedName>
        <fullName evidence="1">Uncharacterized protein</fullName>
    </submittedName>
</protein>
<keyword evidence="2" id="KW-1185">Reference proteome</keyword>
<dbReference type="AlphaFoldDB" id="A0A9X1NBV2"/>